<evidence type="ECO:0000313" key="7">
    <source>
        <dbReference type="EMBL" id="SVB93943.1"/>
    </source>
</evidence>
<organism evidence="7">
    <name type="scientific">marine metagenome</name>
    <dbReference type="NCBI Taxonomy" id="408172"/>
    <lineage>
        <taxon>unclassified sequences</taxon>
        <taxon>metagenomes</taxon>
        <taxon>ecological metagenomes</taxon>
    </lineage>
</organism>
<evidence type="ECO:0000256" key="3">
    <source>
        <dbReference type="ARBA" id="ARBA00022989"/>
    </source>
</evidence>
<evidence type="ECO:0000256" key="2">
    <source>
        <dbReference type="ARBA" id="ARBA00022692"/>
    </source>
</evidence>
<name>A0A382I531_9ZZZZ</name>
<dbReference type="AlphaFoldDB" id="A0A382I531"/>
<reference evidence="7" key="1">
    <citation type="submission" date="2018-05" db="EMBL/GenBank/DDBJ databases">
        <authorList>
            <person name="Lanie J.A."/>
            <person name="Ng W.-L."/>
            <person name="Kazmierczak K.M."/>
            <person name="Andrzejewski T.M."/>
            <person name="Davidsen T.M."/>
            <person name="Wayne K.J."/>
            <person name="Tettelin H."/>
            <person name="Glass J.I."/>
            <person name="Rusch D."/>
            <person name="Podicherti R."/>
            <person name="Tsui H.-C.T."/>
            <person name="Winkler M.E."/>
        </authorList>
    </citation>
    <scope>NUCLEOTIDE SEQUENCE</scope>
</reference>
<dbReference type="EMBL" id="UINC01064869">
    <property type="protein sequence ID" value="SVB93943.1"/>
    <property type="molecule type" value="Genomic_DNA"/>
</dbReference>
<feature type="transmembrane region" description="Helical" evidence="5">
    <location>
        <begin position="163"/>
        <end position="183"/>
    </location>
</feature>
<feature type="transmembrane region" description="Helical" evidence="5">
    <location>
        <begin position="133"/>
        <end position="151"/>
    </location>
</feature>
<comment type="subcellular location">
    <subcellularLocation>
        <location evidence="1">Membrane</location>
        <topology evidence="1">Multi-pass membrane protein</topology>
    </subcellularLocation>
</comment>
<proteinExistence type="predicted"/>
<keyword evidence="3 5" id="KW-1133">Transmembrane helix</keyword>
<evidence type="ECO:0000259" key="6">
    <source>
        <dbReference type="Pfam" id="PF07298"/>
    </source>
</evidence>
<dbReference type="GO" id="GO:0016020">
    <property type="term" value="C:membrane"/>
    <property type="evidence" value="ECO:0007669"/>
    <property type="project" value="UniProtKB-SubCell"/>
</dbReference>
<evidence type="ECO:0000256" key="5">
    <source>
        <dbReference type="SAM" id="Phobius"/>
    </source>
</evidence>
<feature type="domain" description="NnrU" evidence="6">
    <location>
        <begin position="3"/>
        <end position="189"/>
    </location>
</feature>
<dbReference type="Pfam" id="PF07298">
    <property type="entry name" value="NnrU"/>
    <property type="match status" value="1"/>
</dbReference>
<evidence type="ECO:0000256" key="1">
    <source>
        <dbReference type="ARBA" id="ARBA00004141"/>
    </source>
</evidence>
<dbReference type="InterPro" id="IPR009915">
    <property type="entry name" value="NnrU_dom"/>
</dbReference>
<evidence type="ECO:0000256" key="4">
    <source>
        <dbReference type="ARBA" id="ARBA00023136"/>
    </source>
</evidence>
<feature type="transmembrane region" description="Helical" evidence="5">
    <location>
        <begin position="38"/>
        <end position="57"/>
    </location>
</feature>
<gene>
    <name evidence="7" type="ORF">METZ01_LOCUS246797</name>
</gene>
<protein>
    <recommendedName>
        <fullName evidence="6">NnrU domain-containing protein</fullName>
    </recommendedName>
</protein>
<sequence>MFVLIIGIVIFFGVHLIPLTSAKVNLVERMGEKKYQGVFSIFSLIGLIVMIYGFSLVDDCNPMMADCDTNNIHFWEPLEYSREISFILMPLSIILLVAFLVESNIKRILRHPWLFAIILWSFCHLISNGDLRSVLLFASFGVYSIIDIVFSKKEVQSSESLPVTKDVIVIVAGLILYSILLYFHQYVSGEQIVEKNNLFFFLP</sequence>
<keyword evidence="4 5" id="KW-0472">Membrane</keyword>
<accession>A0A382I531</accession>
<feature type="transmembrane region" description="Helical" evidence="5">
    <location>
        <begin position="6"/>
        <end position="26"/>
    </location>
</feature>
<keyword evidence="2 5" id="KW-0812">Transmembrane</keyword>
<feature type="transmembrane region" description="Helical" evidence="5">
    <location>
        <begin position="84"/>
        <end position="101"/>
    </location>
</feature>